<name>A0A5E4PFJ6_9COXI</name>
<protein>
    <submittedName>
        <fullName evidence="4">Vitamin B12-binding protein</fullName>
    </submittedName>
</protein>
<sequence>MRICCAAGTAVIFMMTVLCSPAAHAVCSVADDYHHLVQLKQPARRVVSLAPDITEILFAIGGGERIAGVIQGSDYPPAARQLPLVGSYQGIDLEKIISLRPDLIVVWGNSFARPLEVLKKMGVPVYVSEPRQISDVPRTMQNLGCLLGQQEKAQDAANAYNQRLARFAKQYQHVSRLRVFYQIGFPALITINKNSWISEIITLCGGVNVFADTRFPAPEVSRESVMAADPQVILSDADQAGWKTEWLKWPGISAVRNGQLFTIPADLIDRPGPRLLQGMERVCQSLQQARTLT</sequence>
<proteinExistence type="predicted"/>
<dbReference type="PANTHER" id="PTHR30535">
    <property type="entry name" value="VITAMIN B12-BINDING PROTEIN"/>
    <property type="match status" value="1"/>
</dbReference>
<dbReference type="Gene3D" id="3.40.50.1980">
    <property type="entry name" value="Nitrogenase molybdenum iron protein domain"/>
    <property type="match status" value="2"/>
</dbReference>
<evidence type="ECO:0000313" key="5">
    <source>
        <dbReference type="Proteomes" id="UP000324194"/>
    </source>
</evidence>
<feature type="domain" description="Fe/B12 periplasmic-binding" evidence="3">
    <location>
        <begin position="45"/>
        <end position="290"/>
    </location>
</feature>
<dbReference type="AlphaFoldDB" id="A0A5E4PFJ6"/>
<dbReference type="OrthoDB" id="6495095at2"/>
<evidence type="ECO:0000313" key="4">
    <source>
        <dbReference type="EMBL" id="VVC75268.1"/>
    </source>
</evidence>
<organism evidence="4 5">
    <name type="scientific">Aquicella siphonis</name>
    <dbReference type="NCBI Taxonomy" id="254247"/>
    <lineage>
        <taxon>Bacteria</taxon>
        <taxon>Pseudomonadati</taxon>
        <taxon>Pseudomonadota</taxon>
        <taxon>Gammaproteobacteria</taxon>
        <taxon>Legionellales</taxon>
        <taxon>Coxiellaceae</taxon>
        <taxon>Aquicella</taxon>
    </lineage>
</organism>
<evidence type="ECO:0000259" key="3">
    <source>
        <dbReference type="PROSITE" id="PS50983"/>
    </source>
</evidence>
<dbReference type="PANTHER" id="PTHR30535:SF34">
    <property type="entry name" value="MOLYBDATE-BINDING PROTEIN MOLA"/>
    <property type="match status" value="1"/>
</dbReference>
<dbReference type="InterPro" id="IPR002491">
    <property type="entry name" value="ABC_transptr_periplasmic_BD"/>
</dbReference>
<dbReference type="KEGG" id="asip:AQUSIP_05560"/>
<gene>
    <name evidence="4" type="primary">btuF</name>
    <name evidence="4" type="ORF">AQUSIP_05560</name>
</gene>
<dbReference type="InterPro" id="IPR054828">
    <property type="entry name" value="Vit_B12_bind_prot"/>
</dbReference>
<dbReference type="NCBIfam" id="NF038402">
    <property type="entry name" value="TroA_like"/>
    <property type="match status" value="1"/>
</dbReference>
<dbReference type="GO" id="GO:0071281">
    <property type="term" value="P:cellular response to iron ion"/>
    <property type="evidence" value="ECO:0007669"/>
    <property type="project" value="TreeGrafter"/>
</dbReference>
<dbReference type="RefSeq" id="WP_148338397.1">
    <property type="nucleotide sequence ID" value="NZ_LR699119.1"/>
</dbReference>
<feature type="signal peptide" evidence="2">
    <location>
        <begin position="1"/>
        <end position="25"/>
    </location>
</feature>
<dbReference type="CDD" id="cd01144">
    <property type="entry name" value="BtuF"/>
    <property type="match status" value="1"/>
</dbReference>
<reference evidence="4 5" key="1">
    <citation type="submission" date="2019-08" db="EMBL/GenBank/DDBJ databases">
        <authorList>
            <person name="Guy L."/>
        </authorList>
    </citation>
    <scope>NUCLEOTIDE SEQUENCE [LARGE SCALE GENOMIC DNA]</scope>
    <source>
        <strain evidence="4 5">SGT-108</strain>
    </source>
</reference>
<dbReference type="EMBL" id="LR699119">
    <property type="protein sequence ID" value="VVC75268.1"/>
    <property type="molecule type" value="Genomic_DNA"/>
</dbReference>
<dbReference type="SUPFAM" id="SSF53807">
    <property type="entry name" value="Helical backbone' metal receptor"/>
    <property type="match status" value="1"/>
</dbReference>
<dbReference type="InterPro" id="IPR050902">
    <property type="entry name" value="ABC_Transporter_SBP"/>
</dbReference>
<keyword evidence="1 2" id="KW-0732">Signal</keyword>
<evidence type="ECO:0000256" key="1">
    <source>
        <dbReference type="ARBA" id="ARBA00022729"/>
    </source>
</evidence>
<accession>A0A5E4PFJ6</accession>
<feature type="chain" id="PRO_5022897952" evidence="2">
    <location>
        <begin position="26"/>
        <end position="293"/>
    </location>
</feature>
<dbReference type="Proteomes" id="UP000324194">
    <property type="component" value="Chromosome 1"/>
</dbReference>
<evidence type="ECO:0000256" key="2">
    <source>
        <dbReference type="SAM" id="SignalP"/>
    </source>
</evidence>
<keyword evidence="5" id="KW-1185">Reference proteome</keyword>
<dbReference type="Pfam" id="PF01497">
    <property type="entry name" value="Peripla_BP_2"/>
    <property type="match status" value="1"/>
</dbReference>
<dbReference type="PROSITE" id="PS50983">
    <property type="entry name" value="FE_B12_PBP"/>
    <property type="match status" value="1"/>
</dbReference>